<feature type="chain" id="PRO_5042130602" evidence="2">
    <location>
        <begin position="25"/>
        <end position="406"/>
    </location>
</feature>
<accession>A0AAD9QVS5</accession>
<reference evidence="3" key="2">
    <citation type="journal article" date="2023" name="Science">
        <title>Genomic signatures of disease resistance in endangered staghorn corals.</title>
        <authorList>
            <person name="Vollmer S.V."/>
            <person name="Selwyn J.D."/>
            <person name="Despard B.A."/>
            <person name="Roesel C.L."/>
        </authorList>
    </citation>
    <scope>NUCLEOTIDE SEQUENCE</scope>
    <source>
        <strain evidence="3">K2</strain>
    </source>
</reference>
<keyword evidence="1" id="KW-0472">Membrane</keyword>
<evidence type="ECO:0000256" key="2">
    <source>
        <dbReference type="SAM" id="SignalP"/>
    </source>
</evidence>
<dbReference type="EMBL" id="JARQWQ010000012">
    <property type="protein sequence ID" value="KAK2568301.1"/>
    <property type="molecule type" value="Genomic_DNA"/>
</dbReference>
<keyword evidence="2" id="KW-0732">Signal</keyword>
<evidence type="ECO:0000313" key="4">
    <source>
        <dbReference type="Proteomes" id="UP001249851"/>
    </source>
</evidence>
<gene>
    <name evidence="3" type="ORF">P5673_007310</name>
</gene>
<reference evidence="3" key="1">
    <citation type="journal article" date="2023" name="G3 (Bethesda)">
        <title>Whole genome assembly and annotation of the endangered Caribbean coral Acropora cervicornis.</title>
        <authorList>
            <person name="Selwyn J.D."/>
            <person name="Vollmer S.V."/>
        </authorList>
    </citation>
    <scope>NUCLEOTIDE SEQUENCE</scope>
    <source>
        <strain evidence="3">K2</strain>
    </source>
</reference>
<organism evidence="3 4">
    <name type="scientific">Acropora cervicornis</name>
    <name type="common">Staghorn coral</name>
    <dbReference type="NCBI Taxonomy" id="6130"/>
    <lineage>
        <taxon>Eukaryota</taxon>
        <taxon>Metazoa</taxon>
        <taxon>Cnidaria</taxon>
        <taxon>Anthozoa</taxon>
        <taxon>Hexacorallia</taxon>
        <taxon>Scleractinia</taxon>
        <taxon>Astrocoeniina</taxon>
        <taxon>Acroporidae</taxon>
        <taxon>Acropora</taxon>
    </lineage>
</organism>
<sequence length="406" mass="45703">MTNLFAQRNAVLLFQVVFAVVCNGHPVDQIFTTETPSTAFSVSNSPSLSADLDSDNLPWPTIALFGTVAFILLAGFLIWLGGKIYVAIFGMPEFNLEAIQGPNRRERPARPRDPNEITFSWIIAELFGRSLREESEREIQQALKQRAIRREENILRSLGVGIDCPTLNDVNTFKEEMVQLTEDFKPPEEDCLVRESEPGSRSMNSDEVELGDWELLDCISPPRATSLFEDIDDFVISDKLSDEFERPELEGISSEFGEGQVSSPLIKNPGDVNDSQRVHCAELEEGPTLPSVQSILYFAQLPFFYVSNLAYELKSESNAIRECFMKLLPFYGVADLEEAQMASWETTRWLLSQLPFFNVSNEEIRECACLSIREAGSDVEAGLSNSEELVLSPARMMDLVHYEDEI</sequence>
<dbReference type="AlphaFoldDB" id="A0AAD9QVS5"/>
<keyword evidence="4" id="KW-1185">Reference proteome</keyword>
<proteinExistence type="predicted"/>
<dbReference type="Proteomes" id="UP001249851">
    <property type="component" value="Unassembled WGS sequence"/>
</dbReference>
<feature type="transmembrane region" description="Helical" evidence="1">
    <location>
        <begin position="62"/>
        <end position="81"/>
    </location>
</feature>
<feature type="signal peptide" evidence="2">
    <location>
        <begin position="1"/>
        <end position="24"/>
    </location>
</feature>
<keyword evidence="1" id="KW-0812">Transmembrane</keyword>
<name>A0AAD9QVS5_ACRCE</name>
<comment type="caution">
    <text evidence="3">The sequence shown here is derived from an EMBL/GenBank/DDBJ whole genome shotgun (WGS) entry which is preliminary data.</text>
</comment>
<keyword evidence="1" id="KW-1133">Transmembrane helix</keyword>
<evidence type="ECO:0000256" key="1">
    <source>
        <dbReference type="SAM" id="Phobius"/>
    </source>
</evidence>
<evidence type="ECO:0000313" key="3">
    <source>
        <dbReference type="EMBL" id="KAK2568301.1"/>
    </source>
</evidence>
<protein>
    <submittedName>
        <fullName evidence="3">Uncharacterized protein</fullName>
    </submittedName>
</protein>